<protein>
    <submittedName>
        <fullName evidence="1">Uncharacterized protein</fullName>
    </submittedName>
</protein>
<evidence type="ECO:0000313" key="1">
    <source>
        <dbReference type="EMBL" id="MBM7810028.1"/>
    </source>
</evidence>
<name>A0ABS2S1B8_9PSEU</name>
<accession>A0ABS2S1B8</accession>
<evidence type="ECO:0000313" key="2">
    <source>
        <dbReference type="Proteomes" id="UP001195724"/>
    </source>
</evidence>
<dbReference type="Proteomes" id="UP001195724">
    <property type="component" value="Unassembled WGS sequence"/>
</dbReference>
<keyword evidence="2" id="KW-1185">Reference proteome</keyword>
<comment type="caution">
    <text evidence="1">The sequence shown here is derived from an EMBL/GenBank/DDBJ whole genome shotgun (WGS) entry which is preliminary data.</text>
</comment>
<organism evidence="1 2">
    <name type="scientific">Saccharothrix algeriensis</name>
    <dbReference type="NCBI Taxonomy" id="173560"/>
    <lineage>
        <taxon>Bacteria</taxon>
        <taxon>Bacillati</taxon>
        <taxon>Actinomycetota</taxon>
        <taxon>Actinomycetes</taxon>
        <taxon>Pseudonocardiales</taxon>
        <taxon>Pseudonocardiaceae</taxon>
        <taxon>Saccharothrix</taxon>
    </lineage>
</organism>
<dbReference type="EMBL" id="JAFBCL010000001">
    <property type="protein sequence ID" value="MBM7810028.1"/>
    <property type="molecule type" value="Genomic_DNA"/>
</dbReference>
<reference evidence="1 2" key="1">
    <citation type="submission" date="2021-01" db="EMBL/GenBank/DDBJ databases">
        <title>Sequencing the genomes of 1000 actinobacteria strains.</title>
        <authorList>
            <person name="Klenk H.-P."/>
        </authorList>
    </citation>
    <scope>NUCLEOTIDE SEQUENCE [LARGE SCALE GENOMIC DNA]</scope>
    <source>
        <strain evidence="1 2">DSM 44581</strain>
    </source>
</reference>
<gene>
    <name evidence="1" type="ORF">JOE68_000893</name>
</gene>
<proteinExistence type="predicted"/>
<sequence length="34" mass="3528">MLRNEFPTSGTPAVPDGALVGTVGEVYLPLVGNR</sequence>